<sequence length="70" mass="7689">MKKAAPTTEAAQHNQPININTIRALRHMLAAIANLQTAPAVTQREQVLITETYLLLRSEVRRIAGRGGAE</sequence>
<evidence type="ECO:0000313" key="2">
    <source>
        <dbReference type="Proteomes" id="UP000175707"/>
    </source>
</evidence>
<name>A0A1E7YX02_9PROT</name>
<protein>
    <submittedName>
        <fullName evidence="1">Uncharacterized protein</fullName>
    </submittedName>
</protein>
<organism evidence="1 2">
    <name type="scientific">Acidithiobacillus caldus</name>
    <dbReference type="NCBI Taxonomy" id="33059"/>
    <lineage>
        <taxon>Bacteria</taxon>
        <taxon>Pseudomonadati</taxon>
        <taxon>Pseudomonadota</taxon>
        <taxon>Acidithiobacillia</taxon>
        <taxon>Acidithiobacillales</taxon>
        <taxon>Acidithiobacillaceae</taxon>
        <taxon>Acidithiobacillus</taxon>
    </lineage>
</organism>
<reference evidence="1 2" key="1">
    <citation type="submission" date="2016-06" db="EMBL/GenBank/DDBJ databases">
        <title>Gene turnover analysis identifies the evolutionary adaptation of the extremophile Acidithiobacillus caldus.</title>
        <authorList>
            <person name="Zhang X."/>
        </authorList>
    </citation>
    <scope>NUCLEOTIDE SEQUENCE [LARGE SCALE GENOMIC DNA]</scope>
    <source>
        <strain evidence="1 2">S1</strain>
    </source>
</reference>
<dbReference type="Proteomes" id="UP000175707">
    <property type="component" value="Unassembled WGS sequence"/>
</dbReference>
<dbReference type="AlphaFoldDB" id="A0A1E7YX02"/>
<evidence type="ECO:0000313" key="1">
    <source>
        <dbReference type="EMBL" id="OFC61031.1"/>
    </source>
</evidence>
<proteinExistence type="predicted"/>
<dbReference type="EMBL" id="LZYH01000448">
    <property type="protein sequence ID" value="OFC61031.1"/>
    <property type="molecule type" value="Genomic_DNA"/>
</dbReference>
<comment type="caution">
    <text evidence="1">The sequence shown here is derived from an EMBL/GenBank/DDBJ whole genome shotgun (WGS) entry which is preliminary data.</text>
</comment>
<accession>A0A1E7YX02</accession>
<gene>
    <name evidence="1" type="ORF">BAE30_06280</name>
</gene>